<keyword evidence="1" id="KW-0472">Membrane</keyword>
<sequence>MVGNLVGIFEKSRELVEAANSLLPDNFLIFRFFRALIPSFIATRFFPKNVETYGLWGGLLFRQWYSEFVGWNLAEKVGSSFGTPALGVLYLTFLRNPLEMFFYILFVALLVLYFKLLIDFLNRAELNFLLFFRLLFFVHESGEPLIAFSKFFVALTSLTIFLLLLTPLTNGSVLRNVPRINTNNH</sequence>
<accession>A0A7V4KFG5</accession>
<protein>
    <submittedName>
        <fullName evidence="2">Uncharacterized protein</fullName>
    </submittedName>
</protein>
<reference evidence="2" key="1">
    <citation type="journal article" date="2020" name="mSystems">
        <title>Genome- and Community-Level Interaction Insights into Carbon Utilization and Element Cycling Functions of Hydrothermarchaeota in Hydrothermal Sediment.</title>
        <authorList>
            <person name="Zhou Z."/>
            <person name="Liu Y."/>
            <person name="Xu W."/>
            <person name="Pan J."/>
            <person name="Luo Z.H."/>
            <person name="Li M."/>
        </authorList>
    </citation>
    <scope>NUCLEOTIDE SEQUENCE [LARGE SCALE GENOMIC DNA]</scope>
    <source>
        <strain evidence="2">SpSt-61</strain>
    </source>
</reference>
<dbReference type="EMBL" id="DSZZ01000502">
    <property type="protein sequence ID" value="HGU54005.1"/>
    <property type="molecule type" value="Genomic_DNA"/>
</dbReference>
<keyword evidence="1" id="KW-1133">Transmembrane helix</keyword>
<evidence type="ECO:0000256" key="1">
    <source>
        <dbReference type="SAM" id="Phobius"/>
    </source>
</evidence>
<feature type="transmembrane region" description="Helical" evidence="1">
    <location>
        <begin position="145"/>
        <end position="165"/>
    </location>
</feature>
<keyword evidence="1" id="KW-0812">Transmembrane</keyword>
<name>A0A7V4KFG5_FERPE</name>
<feature type="transmembrane region" description="Helical" evidence="1">
    <location>
        <begin position="100"/>
        <end position="117"/>
    </location>
</feature>
<comment type="caution">
    <text evidence="2">The sequence shown here is derived from an EMBL/GenBank/DDBJ whole genome shotgun (WGS) entry which is preliminary data.</text>
</comment>
<dbReference type="AlphaFoldDB" id="A0A7V4KFG5"/>
<gene>
    <name evidence="2" type="ORF">ENT78_10880</name>
</gene>
<organism evidence="2">
    <name type="scientific">Fervidobacterium pennivorans</name>
    <dbReference type="NCBI Taxonomy" id="93466"/>
    <lineage>
        <taxon>Bacteria</taxon>
        <taxon>Thermotogati</taxon>
        <taxon>Thermotogota</taxon>
        <taxon>Thermotogae</taxon>
        <taxon>Thermotogales</taxon>
        <taxon>Fervidobacteriaceae</taxon>
        <taxon>Fervidobacterium</taxon>
    </lineage>
</organism>
<proteinExistence type="predicted"/>
<evidence type="ECO:0000313" key="2">
    <source>
        <dbReference type="EMBL" id="HGU54005.1"/>
    </source>
</evidence>